<dbReference type="GO" id="GO:0016788">
    <property type="term" value="F:hydrolase activity, acting on ester bonds"/>
    <property type="evidence" value="ECO:0007669"/>
    <property type="project" value="InterPro"/>
</dbReference>
<feature type="binding site" evidence="2">
    <location>
        <position position="206"/>
    </location>
    <ligand>
        <name>a divalent metal cation</name>
        <dbReference type="ChEBI" id="CHEBI:60240"/>
        <label>2</label>
    </ligand>
</feature>
<dbReference type="Proteomes" id="UP000271272">
    <property type="component" value="Unassembled WGS sequence"/>
</dbReference>
<accession>A0A3P1V6S3</accession>
<reference evidence="4 5" key="1">
    <citation type="submission" date="2018-11" db="EMBL/GenBank/DDBJ databases">
        <title>Genomes From Bacteria Associated with the Canine Oral Cavity: a Test Case for Automated Genome-Based Taxonomic Assignment.</title>
        <authorList>
            <person name="Coil D.A."/>
            <person name="Jospin G."/>
            <person name="Darling A.E."/>
            <person name="Wallis C."/>
            <person name="Davis I.J."/>
            <person name="Harris S."/>
            <person name="Eisen J.A."/>
            <person name="Holcombe L.J."/>
            <person name="O'Flynn C."/>
        </authorList>
    </citation>
    <scope>NUCLEOTIDE SEQUENCE [LARGE SCALE GENOMIC DNA]</scope>
    <source>
        <strain evidence="4 5">OH5050</strain>
    </source>
</reference>
<dbReference type="GO" id="GO:0046872">
    <property type="term" value="F:metal ion binding"/>
    <property type="evidence" value="ECO:0007669"/>
    <property type="project" value="UniProtKB-KW"/>
</dbReference>
<dbReference type="PANTHER" id="PTHR46124">
    <property type="entry name" value="D-AMINOACYL-TRNA DEACYLASE"/>
    <property type="match status" value="1"/>
</dbReference>
<evidence type="ECO:0000256" key="2">
    <source>
        <dbReference type="PIRSR" id="PIRSR005902-1"/>
    </source>
</evidence>
<dbReference type="InterPro" id="IPR001130">
    <property type="entry name" value="TatD-like"/>
</dbReference>
<evidence type="ECO:0000256" key="3">
    <source>
        <dbReference type="SAM" id="MobiDB-lite"/>
    </source>
</evidence>
<dbReference type="PROSITE" id="PS01091">
    <property type="entry name" value="TATD_3"/>
    <property type="match status" value="1"/>
</dbReference>
<sequence>MSPSRRDRSWPPADAVAPLPGPVTDNHAHLPYSGEPAGPGSHDPLSAAELVERARAAGVTRMITSACELPAWEPSLELARGLGGVRAALAIHPNEAVSHAGVREVGPDGLEPRFEDHHTIGLDGALSRLEAAIAANRDAVVAVGETGMDLFRTGERGARVQRESFRAHIALAKELDLPLQIHDRDAHAACVEVLEADGAPARTVFHCFSGGQALARACAEHGWYASIAGPVTYPANEDLRAAVRLLPEELLLVETDAPYLPPRPWRGRPNASYLMGATVGFLAGLRDRDLEGMCARLQATTQEVYGWWPPAGGDEVVPPAGGDDRTGDQPSA</sequence>
<evidence type="ECO:0000256" key="1">
    <source>
        <dbReference type="ARBA" id="ARBA00022801"/>
    </source>
</evidence>
<dbReference type="Pfam" id="PF01026">
    <property type="entry name" value="TatD_DNase"/>
    <property type="match status" value="1"/>
</dbReference>
<dbReference type="PIRSF" id="PIRSF005902">
    <property type="entry name" value="DNase_TatD"/>
    <property type="match status" value="1"/>
</dbReference>
<keyword evidence="2" id="KW-0479">Metal-binding</keyword>
<comment type="caution">
    <text evidence="4">The sequence shown here is derived from an EMBL/GenBank/DDBJ whole genome shotgun (WGS) entry which is preliminary data.</text>
</comment>
<dbReference type="CDD" id="cd01310">
    <property type="entry name" value="TatD_DNAse"/>
    <property type="match status" value="1"/>
</dbReference>
<keyword evidence="1" id="KW-0378">Hydrolase</keyword>
<dbReference type="GO" id="GO:0005829">
    <property type="term" value="C:cytosol"/>
    <property type="evidence" value="ECO:0007669"/>
    <property type="project" value="TreeGrafter"/>
</dbReference>
<feature type="compositionally biased region" description="Basic and acidic residues" evidence="3">
    <location>
        <begin position="322"/>
        <end position="332"/>
    </location>
</feature>
<dbReference type="InterPro" id="IPR018228">
    <property type="entry name" value="DNase_TatD-rel_CS"/>
</dbReference>
<keyword evidence="5" id="KW-1185">Reference proteome</keyword>
<feature type="region of interest" description="Disordered" evidence="3">
    <location>
        <begin position="309"/>
        <end position="332"/>
    </location>
</feature>
<dbReference type="EMBL" id="RQZC01000008">
    <property type="protein sequence ID" value="RRD29356.1"/>
    <property type="molecule type" value="Genomic_DNA"/>
</dbReference>
<evidence type="ECO:0000313" key="5">
    <source>
        <dbReference type="Proteomes" id="UP000271272"/>
    </source>
</evidence>
<gene>
    <name evidence="4" type="ORF">EII10_06765</name>
</gene>
<dbReference type="RefSeq" id="WP_124933738.1">
    <property type="nucleotide sequence ID" value="NZ_RQZC01000008.1"/>
</dbReference>
<feature type="binding site" evidence="2">
    <location>
        <position position="27"/>
    </location>
    <ligand>
        <name>a divalent metal cation</name>
        <dbReference type="ChEBI" id="CHEBI:60240"/>
        <label>1</label>
    </ligand>
</feature>
<feature type="binding site" evidence="2">
    <location>
        <position position="145"/>
    </location>
    <ligand>
        <name>a divalent metal cation</name>
        <dbReference type="ChEBI" id="CHEBI:60240"/>
        <label>1</label>
    </ligand>
</feature>
<dbReference type="AlphaFoldDB" id="A0A3P1V6S3"/>
<feature type="binding site" evidence="2">
    <location>
        <position position="256"/>
    </location>
    <ligand>
        <name>a divalent metal cation</name>
        <dbReference type="ChEBI" id="CHEBI:60240"/>
        <label>1</label>
    </ligand>
</feature>
<dbReference type="SUPFAM" id="SSF51556">
    <property type="entry name" value="Metallo-dependent hydrolases"/>
    <property type="match status" value="1"/>
</dbReference>
<dbReference type="Gene3D" id="3.20.20.140">
    <property type="entry name" value="Metal-dependent hydrolases"/>
    <property type="match status" value="1"/>
</dbReference>
<dbReference type="InterPro" id="IPR032466">
    <property type="entry name" value="Metal_Hydrolase"/>
</dbReference>
<dbReference type="PANTHER" id="PTHR46124:SF2">
    <property type="entry name" value="D-AMINOACYL-TRNA DEACYLASE"/>
    <property type="match status" value="1"/>
</dbReference>
<feature type="binding site" evidence="2">
    <location>
        <position position="182"/>
    </location>
    <ligand>
        <name>a divalent metal cation</name>
        <dbReference type="ChEBI" id="CHEBI:60240"/>
        <label>2</label>
    </ligand>
</feature>
<protein>
    <submittedName>
        <fullName evidence="4">TatD family deoxyribonuclease</fullName>
    </submittedName>
</protein>
<organism evidence="4 5">
    <name type="scientific">Actinomyces bowdenii</name>
    <dbReference type="NCBI Taxonomy" id="131109"/>
    <lineage>
        <taxon>Bacteria</taxon>
        <taxon>Bacillati</taxon>
        <taxon>Actinomycetota</taxon>
        <taxon>Actinomycetes</taxon>
        <taxon>Actinomycetales</taxon>
        <taxon>Actinomycetaceae</taxon>
        <taxon>Actinomyces</taxon>
    </lineage>
</organism>
<feature type="region of interest" description="Disordered" evidence="3">
    <location>
        <begin position="1"/>
        <end position="44"/>
    </location>
</feature>
<name>A0A3P1V6S3_9ACTO</name>
<proteinExistence type="predicted"/>
<dbReference type="OrthoDB" id="9810005at2"/>
<evidence type="ECO:0000313" key="4">
    <source>
        <dbReference type="EMBL" id="RRD29356.1"/>
    </source>
</evidence>
<feature type="binding site" evidence="2">
    <location>
        <position position="29"/>
    </location>
    <ligand>
        <name>a divalent metal cation</name>
        <dbReference type="ChEBI" id="CHEBI:60240"/>
        <label>1</label>
    </ligand>
</feature>